<dbReference type="EMBL" id="UINC01197676">
    <property type="protein sequence ID" value="SVE15282.1"/>
    <property type="molecule type" value="Genomic_DNA"/>
</dbReference>
<dbReference type="GO" id="GO:0016787">
    <property type="term" value="F:hydrolase activity"/>
    <property type="evidence" value="ECO:0007669"/>
    <property type="project" value="UniProtKB-KW"/>
</dbReference>
<evidence type="ECO:0000259" key="5">
    <source>
        <dbReference type="PROSITE" id="PS51198"/>
    </source>
</evidence>
<keyword evidence="4" id="KW-0067">ATP-binding</keyword>
<dbReference type="AlphaFoldDB" id="A0A383B5L1"/>
<dbReference type="GO" id="GO:0005524">
    <property type="term" value="F:ATP binding"/>
    <property type="evidence" value="ECO:0007669"/>
    <property type="project" value="UniProtKB-KW"/>
</dbReference>
<keyword evidence="2" id="KW-0378">Hydrolase</keyword>
<evidence type="ECO:0000313" key="6">
    <source>
        <dbReference type="EMBL" id="SVE15282.1"/>
    </source>
</evidence>
<dbReference type="InterPro" id="IPR027417">
    <property type="entry name" value="P-loop_NTPase"/>
</dbReference>
<dbReference type="SUPFAM" id="SSF52540">
    <property type="entry name" value="P-loop containing nucleoside triphosphate hydrolases"/>
    <property type="match status" value="1"/>
</dbReference>
<accession>A0A383B5L1</accession>
<dbReference type="PROSITE" id="PS51198">
    <property type="entry name" value="UVRD_HELICASE_ATP_BIND"/>
    <property type="match status" value="1"/>
</dbReference>
<keyword evidence="3" id="KW-0347">Helicase</keyword>
<evidence type="ECO:0000256" key="3">
    <source>
        <dbReference type="ARBA" id="ARBA00022806"/>
    </source>
</evidence>
<evidence type="ECO:0000256" key="4">
    <source>
        <dbReference type="ARBA" id="ARBA00022840"/>
    </source>
</evidence>
<dbReference type="InterPro" id="IPR000212">
    <property type="entry name" value="DNA_helicase_UvrD/REP"/>
</dbReference>
<organism evidence="6">
    <name type="scientific">marine metagenome</name>
    <dbReference type="NCBI Taxonomy" id="408172"/>
    <lineage>
        <taxon>unclassified sequences</taxon>
        <taxon>metagenomes</taxon>
        <taxon>ecological metagenomes</taxon>
    </lineage>
</organism>
<dbReference type="GO" id="GO:0003677">
    <property type="term" value="F:DNA binding"/>
    <property type="evidence" value="ECO:0007669"/>
    <property type="project" value="InterPro"/>
</dbReference>
<protein>
    <recommendedName>
        <fullName evidence="5">UvrD-like helicase ATP-binding domain-containing protein</fullName>
    </recommendedName>
</protein>
<reference evidence="6" key="1">
    <citation type="submission" date="2018-05" db="EMBL/GenBank/DDBJ databases">
        <authorList>
            <person name="Lanie J.A."/>
            <person name="Ng W.-L."/>
            <person name="Kazmierczak K.M."/>
            <person name="Andrzejewski T.M."/>
            <person name="Davidsen T.M."/>
            <person name="Wayne K.J."/>
            <person name="Tettelin H."/>
            <person name="Glass J.I."/>
            <person name="Rusch D."/>
            <person name="Podicherti R."/>
            <person name="Tsui H.-C.T."/>
            <person name="Winkler M.E."/>
        </authorList>
    </citation>
    <scope>NUCLEOTIDE SEQUENCE</scope>
</reference>
<sequence length="134" mass="14743">MGVSAVPGSGKTATIVALATRLIAEGRTEGGQVLIVTYQNAAVDNIRSLIRQRLEEMDLLQIGYDVRTLHSLSYGIVQANSGLAGTTAEFAVLDERSSGDLLDKAVRIWNAENKDIWARHGPGDYIDERWEQEW</sequence>
<dbReference type="Pfam" id="PF00580">
    <property type="entry name" value="UvrD-helicase"/>
    <property type="match status" value="1"/>
</dbReference>
<dbReference type="GO" id="GO:0000725">
    <property type="term" value="P:recombinational repair"/>
    <property type="evidence" value="ECO:0007669"/>
    <property type="project" value="TreeGrafter"/>
</dbReference>
<evidence type="ECO:0000256" key="2">
    <source>
        <dbReference type="ARBA" id="ARBA00022801"/>
    </source>
</evidence>
<keyword evidence="1" id="KW-0547">Nucleotide-binding</keyword>
<dbReference type="Gene3D" id="3.40.50.300">
    <property type="entry name" value="P-loop containing nucleotide triphosphate hydrolases"/>
    <property type="match status" value="1"/>
</dbReference>
<feature type="non-terminal residue" evidence="6">
    <location>
        <position position="134"/>
    </location>
</feature>
<dbReference type="PANTHER" id="PTHR11070:SF2">
    <property type="entry name" value="ATP-DEPENDENT DNA HELICASE SRS2"/>
    <property type="match status" value="1"/>
</dbReference>
<proteinExistence type="predicted"/>
<dbReference type="PANTHER" id="PTHR11070">
    <property type="entry name" value="UVRD / RECB / PCRA DNA HELICASE FAMILY MEMBER"/>
    <property type="match status" value="1"/>
</dbReference>
<evidence type="ECO:0000256" key="1">
    <source>
        <dbReference type="ARBA" id="ARBA00022741"/>
    </source>
</evidence>
<dbReference type="InterPro" id="IPR014016">
    <property type="entry name" value="UvrD-like_ATP-bd"/>
</dbReference>
<feature type="domain" description="UvrD-like helicase ATP-binding" evidence="5">
    <location>
        <begin position="1"/>
        <end position="134"/>
    </location>
</feature>
<gene>
    <name evidence="6" type="ORF">METZ01_LOCUS468136</name>
</gene>
<name>A0A383B5L1_9ZZZZ</name>
<dbReference type="GO" id="GO:0043138">
    <property type="term" value="F:3'-5' DNA helicase activity"/>
    <property type="evidence" value="ECO:0007669"/>
    <property type="project" value="TreeGrafter"/>
</dbReference>